<organism evidence="1 2">
    <name type="scientific">Marinihelvus fidelis</name>
    <dbReference type="NCBI Taxonomy" id="2613842"/>
    <lineage>
        <taxon>Bacteria</taxon>
        <taxon>Pseudomonadati</taxon>
        <taxon>Pseudomonadota</taxon>
        <taxon>Gammaproteobacteria</taxon>
        <taxon>Chromatiales</taxon>
        <taxon>Wenzhouxiangellaceae</taxon>
        <taxon>Marinihelvus</taxon>
    </lineage>
</organism>
<reference evidence="1 2" key="1">
    <citation type="submission" date="2019-09" db="EMBL/GenBank/DDBJ databases">
        <title>Wenzhouxiangella sp. Genome sequencing and assembly.</title>
        <authorList>
            <person name="Zhang R."/>
        </authorList>
    </citation>
    <scope>NUCLEOTIDE SEQUENCE [LARGE SCALE GENOMIC DNA]</scope>
    <source>
        <strain evidence="1 2">W260</strain>
    </source>
</reference>
<evidence type="ECO:0000313" key="1">
    <source>
        <dbReference type="EMBL" id="KAA9131686.1"/>
    </source>
</evidence>
<keyword evidence="2" id="KW-1185">Reference proteome</keyword>
<name>A0A5N0TCW1_9GAMM</name>
<protein>
    <submittedName>
        <fullName evidence="1">DUF3144 domain-containing protein</fullName>
    </submittedName>
</protein>
<accession>A0A5N0TCW1</accession>
<dbReference type="EMBL" id="VYXP01000005">
    <property type="protein sequence ID" value="KAA9131686.1"/>
    <property type="molecule type" value="Genomic_DNA"/>
</dbReference>
<evidence type="ECO:0000313" key="2">
    <source>
        <dbReference type="Proteomes" id="UP000325372"/>
    </source>
</evidence>
<comment type="caution">
    <text evidence="1">The sequence shown here is derived from an EMBL/GenBank/DDBJ whole genome shotgun (WGS) entry which is preliminary data.</text>
</comment>
<proteinExistence type="predicted"/>
<sequence>MKNEGLDPQLVSAALMSASGIYATFSVAGNAGALNDTGVDKVVATYRRNLEHIQAQKKKEVQGGNA</sequence>
<dbReference type="AlphaFoldDB" id="A0A5N0TCW1"/>
<gene>
    <name evidence="1" type="ORF">F3N42_08165</name>
</gene>
<dbReference type="Proteomes" id="UP000325372">
    <property type="component" value="Unassembled WGS sequence"/>
</dbReference>